<proteinExistence type="predicted"/>
<dbReference type="Proteomes" id="UP000037035">
    <property type="component" value="Unassembled WGS sequence"/>
</dbReference>
<dbReference type="EMBL" id="LAVV01013495">
    <property type="protein sequence ID" value="KNZ45568.1"/>
    <property type="molecule type" value="Genomic_DNA"/>
</dbReference>
<dbReference type="VEuPathDB" id="FungiDB:VP01_7g8"/>
<evidence type="ECO:0000313" key="2">
    <source>
        <dbReference type="Proteomes" id="UP000037035"/>
    </source>
</evidence>
<gene>
    <name evidence="1" type="ORF">VP01_7g8</name>
</gene>
<sequence>MMIVHSWRLPRRKIQVCSAIPLLIPPHVPNKKIQDVNQRIYIKYLGGISRAWSAGPGIVRNVCEVTLLHHQKSFTSHPQKKQENYKINDNLCKKRQDCIEEEMKHCSTSTIKKIWKPISSKINLFLVFQESNLHTSELKCSLLCASCSRSQPKIIGPSEPLLTSDNWNSYSCYLVMGWCCKHHLHLTSLQISHLKFIFSLLLRPFAVGNTNVWAYNSFPHLPGMKLAAQRSFFFQGSCASLCMQDSTEITIDLAQLGCLRCESFCLVVLESGNCEKLQIIERKGIPMGYFIMEVLDSPDKRDHWLNFPSWCWEESPPEAGSWVELLLPGSYDIDYVEFCIICKY</sequence>
<protein>
    <submittedName>
        <fullName evidence="1">Uncharacterized protein</fullName>
    </submittedName>
</protein>
<comment type="caution">
    <text evidence="1">The sequence shown here is derived from an EMBL/GenBank/DDBJ whole genome shotgun (WGS) entry which is preliminary data.</text>
</comment>
<organism evidence="1 2">
    <name type="scientific">Puccinia sorghi</name>
    <dbReference type="NCBI Taxonomy" id="27349"/>
    <lineage>
        <taxon>Eukaryota</taxon>
        <taxon>Fungi</taxon>
        <taxon>Dikarya</taxon>
        <taxon>Basidiomycota</taxon>
        <taxon>Pucciniomycotina</taxon>
        <taxon>Pucciniomycetes</taxon>
        <taxon>Pucciniales</taxon>
        <taxon>Pucciniaceae</taxon>
        <taxon>Puccinia</taxon>
    </lineage>
</organism>
<evidence type="ECO:0000313" key="1">
    <source>
        <dbReference type="EMBL" id="KNZ45568.1"/>
    </source>
</evidence>
<accession>A0A0L6UAI2</accession>
<dbReference type="AlphaFoldDB" id="A0A0L6UAI2"/>
<keyword evidence="2" id="KW-1185">Reference proteome</keyword>
<name>A0A0L6UAI2_9BASI</name>
<reference evidence="1 2" key="1">
    <citation type="submission" date="2015-08" db="EMBL/GenBank/DDBJ databases">
        <title>Next Generation Sequencing and Analysis of the Genome of Puccinia sorghi L Schw, the Causal Agent of Maize Common Rust.</title>
        <authorList>
            <person name="Rochi L."/>
            <person name="Burguener G."/>
            <person name="Darino M."/>
            <person name="Turjanski A."/>
            <person name="Kreff E."/>
            <person name="Dieguez M.J."/>
            <person name="Sacco F."/>
        </authorList>
    </citation>
    <scope>NUCLEOTIDE SEQUENCE [LARGE SCALE GENOMIC DNA]</scope>
    <source>
        <strain evidence="1 2">RO10H11247</strain>
    </source>
</reference>